<accession>A0ABZ1TS48</accession>
<dbReference type="EMBL" id="CP108110">
    <property type="protein sequence ID" value="WUQ81533.1"/>
    <property type="molecule type" value="Genomic_DNA"/>
</dbReference>
<evidence type="ECO:0000313" key="4">
    <source>
        <dbReference type="Proteomes" id="UP001432222"/>
    </source>
</evidence>
<keyword evidence="2" id="KW-0812">Transmembrane</keyword>
<evidence type="ECO:0000313" key="3">
    <source>
        <dbReference type="EMBL" id="WUQ81533.1"/>
    </source>
</evidence>
<sequence>MNIQETETPLRHTAFARADRPRKNGSAGAAVVLGVIGLSTSIVLVGGLLGVVGLAVGIVALVTAGRTGEGRGRAITGVVTSALAIVVSVLATVLLVWYADNTRDCYQPDSLQQYRQCVQQQLSRN</sequence>
<name>A0ABZ1TS48_9ACTN</name>
<feature type="transmembrane region" description="Helical" evidence="2">
    <location>
        <begin position="29"/>
        <end position="62"/>
    </location>
</feature>
<organism evidence="3 4">
    <name type="scientific">Kitasatospora purpeofusca</name>
    <dbReference type="NCBI Taxonomy" id="67352"/>
    <lineage>
        <taxon>Bacteria</taxon>
        <taxon>Bacillati</taxon>
        <taxon>Actinomycetota</taxon>
        <taxon>Actinomycetes</taxon>
        <taxon>Kitasatosporales</taxon>
        <taxon>Streptomycetaceae</taxon>
        <taxon>Kitasatospora</taxon>
    </lineage>
</organism>
<gene>
    <name evidence="3" type="ORF">OHA16_00270</name>
</gene>
<keyword evidence="2" id="KW-0472">Membrane</keyword>
<feature type="region of interest" description="Disordered" evidence="1">
    <location>
        <begin position="1"/>
        <end position="21"/>
    </location>
</feature>
<keyword evidence="4" id="KW-1185">Reference proteome</keyword>
<evidence type="ECO:0000256" key="1">
    <source>
        <dbReference type="SAM" id="MobiDB-lite"/>
    </source>
</evidence>
<reference evidence="3" key="1">
    <citation type="submission" date="2022-10" db="EMBL/GenBank/DDBJ databases">
        <title>The complete genomes of actinobacterial strains from the NBC collection.</title>
        <authorList>
            <person name="Joergensen T.S."/>
            <person name="Alvarez Arevalo M."/>
            <person name="Sterndorff E.B."/>
            <person name="Faurdal D."/>
            <person name="Vuksanovic O."/>
            <person name="Mourched A.-S."/>
            <person name="Charusanti P."/>
            <person name="Shaw S."/>
            <person name="Blin K."/>
            <person name="Weber T."/>
        </authorList>
    </citation>
    <scope>NUCLEOTIDE SEQUENCE</scope>
    <source>
        <strain evidence="3">NBC_00222</strain>
    </source>
</reference>
<proteinExistence type="predicted"/>
<feature type="transmembrane region" description="Helical" evidence="2">
    <location>
        <begin position="74"/>
        <end position="99"/>
    </location>
</feature>
<dbReference type="Proteomes" id="UP001432222">
    <property type="component" value="Chromosome"/>
</dbReference>
<evidence type="ECO:0000256" key="2">
    <source>
        <dbReference type="SAM" id="Phobius"/>
    </source>
</evidence>
<keyword evidence="2" id="KW-1133">Transmembrane helix</keyword>
<protein>
    <submittedName>
        <fullName evidence="3">DUF4190 domain-containing protein</fullName>
    </submittedName>
</protein>
<dbReference type="RefSeq" id="WP_328952608.1">
    <property type="nucleotide sequence ID" value="NZ_CP108110.1"/>
</dbReference>